<dbReference type="AlphaFoldDB" id="A0A0E9S0J3"/>
<protein>
    <submittedName>
        <fullName evidence="1">Uncharacterized protein</fullName>
    </submittedName>
</protein>
<proteinExistence type="predicted"/>
<reference evidence="1" key="1">
    <citation type="submission" date="2014-11" db="EMBL/GenBank/DDBJ databases">
        <authorList>
            <person name="Amaro Gonzalez C."/>
        </authorList>
    </citation>
    <scope>NUCLEOTIDE SEQUENCE</scope>
</reference>
<dbReference type="EMBL" id="GBXM01074539">
    <property type="protein sequence ID" value="JAH34038.1"/>
    <property type="molecule type" value="Transcribed_RNA"/>
</dbReference>
<sequence length="19" mass="2191">MLPRGVNHYKNMFLSRGGL</sequence>
<accession>A0A0E9S0J3</accession>
<organism evidence="1">
    <name type="scientific">Anguilla anguilla</name>
    <name type="common">European freshwater eel</name>
    <name type="synonym">Muraena anguilla</name>
    <dbReference type="NCBI Taxonomy" id="7936"/>
    <lineage>
        <taxon>Eukaryota</taxon>
        <taxon>Metazoa</taxon>
        <taxon>Chordata</taxon>
        <taxon>Craniata</taxon>
        <taxon>Vertebrata</taxon>
        <taxon>Euteleostomi</taxon>
        <taxon>Actinopterygii</taxon>
        <taxon>Neopterygii</taxon>
        <taxon>Teleostei</taxon>
        <taxon>Anguilliformes</taxon>
        <taxon>Anguillidae</taxon>
        <taxon>Anguilla</taxon>
    </lineage>
</organism>
<evidence type="ECO:0000313" key="1">
    <source>
        <dbReference type="EMBL" id="JAH34038.1"/>
    </source>
</evidence>
<name>A0A0E9S0J3_ANGAN</name>
<reference evidence="1" key="2">
    <citation type="journal article" date="2015" name="Fish Shellfish Immunol.">
        <title>Early steps in the European eel (Anguilla anguilla)-Vibrio vulnificus interaction in the gills: Role of the RtxA13 toxin.</title>
        <authorList>
            <person name="Callol A."/>
            <person name="Pajuelo D."/>
            <person name="Ebbesson L."/>
            <person name="Teles M."/>
            <person name="MacKenzie S."/>
            <person name="Amaro C."/>
        </authorList>
    </citation>
    <scope>NUCLEOTIDE SEQUENCE</scope>
</reference>